<evidence type="ECO:0008006" key="5">
    <source>
        <dbReference type="Google" id="ProtNLM"/>
    </source>
</evidence>
<dbReference type="PANTHER" id="PTHR20914:SF25">
    <property type="entry name" value="PHOSPHOLIPASE A2 INHIBITOR AND LY6_PLAUR DOMAIN-CONTAINING PROTEIN"/>
    <property type="match status" value="1"/>
</dbReference>
<evidence type="ECO:0000256" key="2">
    <source>
        <dbReference type="ARBA" id="ARBA00022525"/>
    </source>
</evidence>
<protein>
    <recommendedName>
        <fullName evidence="5">UPAR/Ly6 domain-containing protein</fullName>
    </recommendedName>
</protein>
<dbReference type="EMBL" id="OW240916">
    <property type="protein sequence ID" value="CAH2296445.1"/>
    <property type="molecule type" value="Genomic_DNA"/>
</dbReference>
<feature type="non-terminal residue" evidence="3">
    <location>
        <position position="1"/>
    </location>
</feature>
<dbReference type="InterPro" id="IPR050918">
    <property type="entry name" value="CNF-like_PLA2_Inhibitor"/>
</dbReference>
<dbReference type="Gene3D" id="2.10.60.10">
    <property type="entry name" value="CD59"/>
    <property type="match status" value="1"/>
</dbReference>
<accession>A0AAD1W705</accession>
<evidence type="ECO:0000256" key="1">
    <source>
        <dbReference type="ARBA" id="ARBA00004613"/>
    </source>
</evidence>
<evidence type="ECO:0000313" key="4">
    <source>
        <dbReference type="Proteomes" id="UP001295444"/>
    </source>
</evidence>
<dbReference type="PANTHER" id="PTHR20914">
    <property type="entry name" value="LY6/PLAUR DOMAIN-CONTAINING PROTEIN 8"/>
    <property type="match status" value="1"/>
</dbReference>
<dbReference type="AlphaFoldDB" id="A0AAD1W705"/>
<comment type="subcellular location">
    <subcellularLocation>
        <location evidence="1">Secreted</location>
    </subcellularLocation>
</comment>
<gene>
    <name evidence="3" type="ORF">PECUL_23A062617</name>
</gene>
<keyword evidence="4" id="KW-1185">Reference proteome</keyword>
<proteinExistence type="predicted"/>
<keyword evidence="2" id="KW-0964">Secreted</keyword>
<evidence type="ECO:0000313" key="3">
    <source>
        <dbReference type="EMBL" id="CAH2296445.1"/>
    </source>
</evidence>
<reference evidence="3" key="1">
    <citation type="submission" date="2022-03" db="EMBL/GenBank/DDBJ databases">
        <authorList>
            <person name="Alioto T."/>
            <person name="Alioto T."/>
            <person name="Gomez Garrido J."/>
        </authorList>
    </citation>
    <scope>NUCLEOTIDE SEQUENCE</scope>
</reference>
<dbReference type="InterPro" id="IPR045860">
    <property type="entry name" value="Snake_toxin-like_sf"/>
</dbReference>
<dbReference type="Proteomes" id="UP001295444">
    <property type="component" value="Chromosome 05"/>
</dbReference>
<dbReference type="GO" id="GO:0005576">
    <property type="term" value="C:extracellular region"/>
    <property type="evidence" value="ECO:0007669"/>
    <property type="project" value="UniProtKB-SubCell"/>
</dbReference>
<organism evidence="3 4">
    <name type="scientific">Pelobates cultripes</name>
    <name type="common">Western spadefoot toad</name>
    <dbReference type="NCBI Taxonomy" id="61616"/>
    <lineage>
        <taxon>Eukaryota</taxon>
        <taxon>Metazoa</taxon>
        <taxon>Chordata</taxon>
        <taxon>Craniata</taxon>
        <taxon>Vertebrata</taxon>
        <taxon>Euteleostomi</taxon>
        <taxon>Amphibia</taxon>
        <taxon>Batrachia</taxon>
        <taxon>Anura</taxon>
        <taxon>Pelobatoidea</taxon>
        <taxon>Pelobatidae</taxon>
        <taxon>Pelobates</taxon>
    </lineage>
</organism>
<sequence length="103" mass="11056">SVWMFGRSCENIRSSCNISGSLLQGSVQLATSCCDSDNCDPIPLNWPPIITKKNGVACPSCASALDTQCTQLQNTECTGNENRCATVEMSVADSRKDISGSFW</sequence>
<name>A0AAD1W705_PELCU</name>